<dbReference type="GO" id="GO:0030313">
    <property type="term" value="C:cell envelope"/>
    <property type="evidence" value="ECO:0007669"/>
    <property type="project" value="UniProtKB-SubCell"/>
</dbReference>
<comment type="subcellular location">
    <subcellularLocation>
        <location evidence="1">Cell envelope</location>
    </subcellularLocation>
</comment>
<evidence type="ECO:0000256" key="1">
    <source>
        <dbReference type="ARBA" id="ARBA00004196"/>
    </source>
</evidence>
<sequence length="429" mass="46668">MFAAVTSITYPLSEHGHTRVIRNSRKPDRRRSKSPPRLIPVTDPQGFRRRTSRLGRGARGAHINGRQAIPCRTRYLGLKGRTHMRVLGAKATRRASLALVVASALLVGACASGTKAGGSDKEITIGWSVAYFDHPVYQLMMEGVKEEAAKQGVKVILADGKNDPAIQTQQINNFLAQKVDGIILTPAVSDPMIPAVKKVNAAKVPFAIVDRRMETKGSGIKWDFLVSWDMVKSGTVGGEQVVKALNGKGKIAVVEGTAGAGSTVDRGGAFYKVIAQHPGIEVVYKADGNFTRSGGQQVTEAILQRFPEGQLDAIYFMADEMLFGGIQAIKNTGRRDGLKIISCDGDKNALDLLRKGDIDYDGIFFPKDEGVIGTRLMAQQLKGEKPDFANQEFEGRKAALVEYEGMPWVKPDFFGVDSSNMNDPMFVGW</sequence>
<accession>A0AAU7R122</accession>
<dbReference type="InterPro" id="IPR028082">
    <property type="entry name" value="Peripla_BP_I"/>
</dbReference>
<reference evidence="6" key="1">
    <citation type="submission" date="2024-06" db="EMBL/GenBank/DDBJ databases">
        <title>Micromonospora sp. strain HUAS YX12 genome sequences.</title>
        <authorList>
            <person name="Mo P."/>
        </authorList>
    </citation>
    <scope>NUCLEOTIDE SEQUENCE</scope>
    <source>
        <strain evidence="6">HUAS YX12</strain>
    </source>
</reference>
<dbReference type="Gene3D" id="3.40.50.2300">
    <property type="match status" value="2"/>
</dbReference>
<dbReference type="InterPro" id="IPR025997">
    <property type="entry name" value="SBP_2_dom"/>
</dbReference>
<dbReference type="PANTHER" id="PTHR46847">
    <property type="entry name" value="D-ALLOSE-BINDING PERIPLASMIC PROTEIN-RELATED"/>
    <property type="match status" value="1"/>
</dbReference>
<feature type="domain" description="Periplasmic binding protein" evidence="5">
    <location>
        <begin position="125"/>
        <end position="385"/>
    </location>
</feature>
<dbReference type="Pfam" id="PF13407">
    <property type="entry name" value="Peripla_BP_4"/>
    <property type="match status" value="1"/>
</dbReference>
<organism evidence="6">
    <name type="scientific">Micromonospora sp. HUAS YX12</name>
    <dbReference type="NCBI Taxonomy" id="3156396"/>
    <lineage>
        <taxon>Bacteria</taxon>
        <taxon>Bacillati</taxon>
        <taxon>Actinomycetota</taxon>
        <taxon>Actinomycetes</taxon>
        <taxon>Micromonosporales</taxon>
        <taxon>Micromonosporaceae</taxon>
        <taxon>Micromonospora</taxon>
    </lineage>
</organism>
<feature type="region of interest" description="Disordered" evidence="4">
    <location>
        <begin position="16"/>
        <end position="63"/>
    </location>
</feature>
<dbReference type="GO" id="GO:0030246">
    <property type="term" value="F:carbohydrate binding"/>
    <property type="evidence" value="ECO:0007669"/>
    <property type="project" value="UniProtKB-ARBA"/>
</dbReference>
<evidence type="ECO:0000256" key="4">
    <source>
        <dbReference type="SAM" id="MobiDB-lite"/>
    </source>
</evidence>
<proteinExistence type="inferred from homology"/>
<gene>
    <name evidence="6" type="ORF">ABIH81_29435</name>
</gene>
<evidence type="ECO:0000259" key="5">
    <source>
        <dbReference type="Pfam" id="PF13407"/>
    </source>
</evidence>
<comment type="similarity">
    <text evidence="2">Belongs to the bacterial solute-binding protein 2 family.</text>
</comment>
<evidence type="ECO:0000256" key="3">
    <source>
        <dbReference type="ARBA" id="ARBA00022729"/>
    </source>
</evidence>
<keyword evidence="3" id="KW-0732">Signal</keyword>
<dbReference type="PANTHER" id="PTHR46847:SF1">
    <property type="entry name" value="D-ALLOSE-BINDING PERIPLASMIC PROTEIN-RELATED"/>
    <property type="match status" value="1"/>
</dbReference>
<protein>
    <submittedName>
        <fullName evidence="6">Substrate-binding domain-containing protein</fullName>
    </submittedName>
</protein>
<dbReference type="EMBL" id="CP157974">
    <property type="protein sequence ID" value="XBT81705.1"/>
    <property type="molecule type" value="Genomic_DNA"/>
</dbReference>
<dbReference type="RefSeq" id="WP_349878127.1">
    <property type="nucleotide sequence ID" value="NZ_CP157974.1"/>
</dbReference>
<evidence type="ECO:0000256" key="2">
    <source>
        <dbReference type="ARBA" id="ARBA00007639"/>
    </source>
</evidence>
<name>A0AAU7R122_9ACTN</name>
<evidence type="ECO:0000313" key="6">
    <source>
        <dbReference type="EMBL" id="XBT81705.1"/>
    </source>
</evidence>
<dbReference type="CDD" id="cd06308">
    <property type="entry name" value="PBP1_sensor_kinase-like"/>
    <property type="match status" value="1"/>
</dbReference>
<dbReference type="SUPFAM" id="SSF53822">
    <property type="entry name" value="Periplasmic binding protein-like I"/>
    <property type="match status" value="1"/>
</dbReference>
<feature type="compositionally biased region" description="Basic residues" evidence="4">
    <location>
        <begin position="18"/>
        <end position="34"/>
    </location>
</feature>
<dbReference type="AlphaFoldDB" id="A0AAU7R122"/>